<keyword evidence="2" id="KW-1003">Cell membrane</keyword>
<dbReference type="Proteomes" id="UP001526147">
    <property type="component" value="Unassembled WGS sequence"/>
</dbReference>
<feature type="transmembrane region" description="Helical" evidence="8">
    <location>
        <begin position="300"/>
        <end position="319"/>
    </location>
</feature>
<evidence type="ECO:0000256" key="4">
    <source>
        <dbReference type="ARBA" id="ARBA00022679"/>
    </source>
</evidence>
<keyword evidence="11" id="KW-1185">Reference proteome</keyword>
<protein>
    <submittedName>
        <fullName evidence="10">Sensor histidine kinase</fullName>
    </submittedName>
</protein>
<dbReference type="InterPro" id="IPR003660">
    <property type="entry name" value="HAMP_dom"/>
</dbReference>
<reference evidence="10 11" key="1">
    <citation type="submission" date="2022-10" db="EMBL/GenBank/DDBJ databases">
        <title>Draft genome assembly of moderately radiation resistant bacterium Metabacillus halosaccharovorans.</title>
        <authorList>
            <person name="Pal S."/>
            <person name="Gopinathan A."/>
        </authorList>
    </citation>
    <scope>NUCLEOTIDE SEQUENCE [LARGE SCALE GENOMIC DNA]</scope>
    <source>
        <strain evidence="10 11">VITHBRA001</strain>
    </source>
</reference>
<dbReference type="PANTHER" id="PTHR34220">
    <property type="entry name" value="SENSOR HISTIDINE KINASE YPDA"/>
    <property type="match status" value="1"/>
</dbReference>
<dbReference type="PANTHER" id="PTHR34220:SF7">
    <property type="entry name" value="SENSOR HISTIDINE KINASE YPDA"/>
    <property type="match status" value="1"/>
</dbReference>
<dbReference type="SUPFAM" id="SSF55874">
    <property type="entry name" value="ATPase domain of HSP90 chaperone/DNA topoisomerase II/histidine kinase"/>
    <property type="match status" value="1"/>
</dbReference>
<dbReference type="InterPro" id="IPR010559">
    <property type="entry name" value="Sig_transdc_His_kin_internal"/>
</dbReference>
<keyword evidence="7" id="KW-0175">Coiled coil</keyword>
<keyword evidence="4" id="KW-0808">Transferase</keyword>
<comment type="subcellular location">
    <subcellularLocation>
        <location evidence="1">Cell membrane</location>
        <topology evidence="1">Multi-pass membrane protein</topology>
    </subcellularLocation>
</comment>
<evidence type="ECO:0000256" key="3">
    <source>
        <dbReference type="ARBA" id="ARBA00022553"/>
    </source>
</evidence>
<dbReference type="Gene3D" id="3.30.450.20">
    <property type="entry name" value="PAS domain"/>
    <property type="match status" value="1"/>
</dbReference>
<evidence type="ECO:0000256" key="6">
    <source>
        <dbReference type="ARBA" id="ARBA00023136"/>
    </source>
</evidence>
<evidence type="ECO:0000256" key="5">
    <source>
        <dbReference type="ARBA" id="ARBA00022777"/>
    </source>
</evidence>
<dbReference type="InterPro" id="IPR050640">
    <property type="entry name" value="Bact_2-comp_sensor_kinase"/>
</dbReference>
<accession>A0ABT3DL91</accession>
<evidence type="ECO:0000256" key="7">
    <source>
        <dbReference type="SAM" id="Coils"/>
    </source>
</evidence>
<dbReference type="InterPro" id="IPR003594">
    <property type="entry name" value="HATPase_dom"/>
</dbReference>
<gene>
    <name evidence="10" type="ORF">OIH86_16800</name>
</gene>
<keyword evidence="5 10" id="KW-0418">Kinase</keyword>
<organism evidence="10 11">
    <name type="scientific">Metabacillus halosaccharovorans</name>
    <dbReference type="NCBI Taxonomy" id="930124"/>
    <lineage>
        <taxon>Bacteria</taxon>
        <taxon>Bacillati</taxon>
        <taxon>Bacillota</taxon>
        <taxon>Bacilli</taxon>
        <taxon>Bacillales</taxon>
        <taxon>Bacillaceae</taxon>
        <taxon>Metabacillus</taxon>
    </lineage>
</organism>
<keyword evidence="8" id="KW-0812">Transmembrane</keyword>
<evidence type="ECO:0000313" key="10">
    <source>
        <dbReference type="EMBL" id="MCV9887301.1"/>
    </source>
</evidence>
<dbReference type="Gene3D" id="3.30.565.10">
    <property type="entry name" value="Histidine kinase-like ATPase, C-terminal domain"/>
    <property type="match status" value="1"/>
</dbReference>
<dbReference type="InterPro" id="IPR036890">
    <property type="entry name" value="HATPase_C_sf"/>
</dbReference>
<evidence type="ECO:0000259" key="9">
    <source>
        <dbReference type="PROSITE" id="PS50885"/>
    </source>
</evidence>
<feature type="domain" description="HAMP" evidence="9">
    <location>
        <begin position="320"/>
        <end position="372"/>
    </location>
</feature>
<dbReference type="RefSeq" id="WP_264143694.1">
    <property type="nucleotide sequence ID" value="NZ_JAOYEY010000044.1"/>
</dbReference>
<name>A0ABT3DL91_9BACI</name>
<comment type="caution">
    <text evidence="10">The sequence shown here is derived from an EMBL/GenBank/DDBJ whole genome shotgun (WGS) entry which is preliminary data.</text>
</comment>
<keyword evidence="6 8" id="KW-0472">Membrane</keyword>
<evidence type="ECO:0000256" key="2">
    <source>
        <dbReference type="ARBA" id="ARBA00022475"/>
    </source>
</evidence>
<dbReference type="GO" id="GO:0016301">
    <property type="term" value="F:kinase activity"/>
    <property type="evidence" value="ECO:0007669"/>
    <property type="project" value="UniProtKB-KW"/>
</dbReference>
<evidence type="ECO:0000256" key="8">
    <source>
        <dbReference type="SAM" id="Phobius"/>
    </source>
</evidence>
<evidence type="ECO:0000313" key="11">
    <source>
        <dbReference type="Proteomes" id="UP001526147"/>
    </source>
</evidence>
<sequence>MKVLHNHFKHNGLFFIMFIVTVITIVSVSIIITWTTFRMSEKFFIDKFSITNAKVMDQVKENLEAFHYAVVIASNNISQSGTIKSILTDEQTNRQEMRSIYDMSQQINRINSPMETYEVEIMITGKNGFNYATGRTYWPITFESLRSTELTENTLKDPNRLIYQFGQKENNVDDHFIVISKALQDRISRNIYGALYFVIQESEFKSFYNSFTSAGNDVFVLNKSGYILSSNQTSNIGNKADELITYLKSNEDVTNHYEIGEIKGEDHIIFTKYLPSMDLYFVNVIDKKTAIGGLFNKKQIVLLSVGIVLVALVIVFLVTRRVTNSLSTLVRQIENTSRHNFVSYVSVTGTYETRQIGLAYNSMLDELQEYLEKLVQYQKEKRHAELAALQQQINPHFLYNTLTSIKFLVQQGGKAEAEETIRSLITLLQNTLGNGSETITIKQEVDNLKAYVYINQMRYGDRIKVNYFVSPDCEEYQIPKLILQPFIENSFFHGFNSKTEGFINLMIWKKDHTLLFEIMDNGDGMEISSEDTLPDTKRKQQHFTGIGVRNVHERLQLIYGGKYGVEISGKLGEGTSVKIRIPIDTDENFTNI</sequence>
<evidence type="ECO:0000256" key="1">
    <source>
        <dbReference type="ARBA" id="ARBA00004651"/>
    </source>
</evidence>
<dbReference type="Pfam" id="PF02518">
    <property type="entry name" value="HATPase_c"/>
    <property type="match status" value="1"/>
</dbReference>
<dbReference type="Gene3D" id="6.10.340.10">
    <property type="match status" value="1"/>
</dbReference>
<dbReference type="PROSITE" id="PS50885">
    <property type="entry name" value="HAMP"/>
    <property type="match status" value="1"/>
</dbReference>
<proteinExistence type="predicted"/>
<keyword evidence="3" id="KW-0597">Phosphoprotein</keyword>
<feature type="transmembrane region" description="Helical" evidence="8">
    <location>
        <begin position="12"/>
        <end position="37"/>
    </location>
</feature>
<keyword evidence="8" id="KW-1133">Transmembrane helix</keyword>
<dbReference type="Pfam" id="PF06580">
    <property type="entry name" value="His_kinase"/>
    <property type="match status" value="1"/>
</dbReference>
<dbReference type="SMART" id="SM00304">
    <property type="entry name" value="HAMP"/>
    <property type="match status" value="1"/>
</dbReference>
<dbReference type="EMBL" id="JAOYEY010000044">
    <property type="protein sequence ID" value="MCV9887301.1"/>
    <property type="molecule type" value="Genomic_DNA"/>
</dbReference>
<feature type="coiled-coil region" evidence="7">
    <location>
        <begin position="360"/>
        <end position="387"/>
    </location>
</feature>